<organism evidence="2 3">
    <name type="scientific">Actinoplanes italicus</name>
    <dbReference type="NCBI Taxonomy" id="113567"/>
    <lineage>
        <taxon>Bacteria</taxon>
        <taxon>Bacillati</taxon>
        <taxon>Actinomycetota</taxon>
        <taxon>Actinomycetes</taxon>
        <taxon>Micromonosporales</taxon>
        <taxon>Micromonosporaceae</taxon>
        <taxon>Actinoplanes</taxon>
    </lineage>
</organism>
<accession>A0A2T0KHA0</accession>
<keyword evidence="3" id="KW-1185">Reference proteome</keyword>
<dbReference type="RefSeq" id="WP_106317785.1">
    <property type="nucleotide sequence ID" value="NZ_BOMO01000021.1"/>
</dbReference>
<evidence type="ECO:0000256" key="1">
    <source>
        <dbReference type="SAM" id="Phobius"/>
    </source>
</evidence>
<dbReference type="OrthoDB" id="3296856at2"/>
<keyword evidence="1" id="KW-1133">Transmembrane helix</keyword>
<keyword evidence="1" id="KW-0812">Transmembrane</keyword>
<keyword evidence="1" id="KW-0472">Membrane</keyword>
<evidence type="ECO:0000313" key="2">
    <source>
        <dbReference type="EMBL" id="PRX22824.1"/>
    </source>
</evidence>
<dbReference type="EMBL" id="PVMZ01000004">
    <property type="protein sequence ID" value="PRX22824.1"/>
    <property type="molecule type" value="Genomic_DNA"/>
</dbReference>
<protein>
    <submittedName>
        <fullName evidence="2">Uncharacterized protein</fullName>
    </submittedName>
</protein>
<comment type="caution">
    <text evidence="2">The sequence shown here is derived from an EMBL/GenBank/DDBJ whole genome shotgun (WGS) entry which is preliminary data.</text>
</comment>
<dbReference type="AlphaFoldDB" id="A0A2T0KHA0"/>
<evidence type="ECO:0000313" key="3">
    <source>
        <dbReference type="Proteomes" id="UP000239415"/>
    </source>
</evidence>
<feature type="transmembrane region" description="Helical" evidence="1">
    <location>
        <begin position="39"/>
        <end position="57"/>
    </location>
</feature>
<sequence length="367" mass="38648">MTERISELLNEAVAGVEPAHPDPVGAVLRRRRVARRTSVLTAAVVCAGLTLGGAVAARQLDGDPEPGVVADAPPPYIDGNDVVLGSVRLPIPDGWRAATSDQPCEDPGRTILIRLPSNEQCRDSAVEVFHDRGTQPGGRVIHIENGRLEDGVILPPVQITLPGGEPGWLDRSRDFDRANGIPERAQPGTPGYHRTTDLKLPWSQAGIMFRLNHAGVDRMIGSLRSEPVRAGTLALPRTAVEADLIIADSVRGILDGGIGRTRDSTTIARVLEILRDQDTAVPGGQACAGSGQTVAQIIMTPSDGTPWGGMPSPIPAPSPTIDPGDVTVVMISLGGDCQEAVSAHGGRVRISDEAVTELKRIFGIGAR</sequence>
<name>A0A2T0KHA0_9ACTN</name>
<reference evidence="2 3" key="1">
    <citation type="submission" date="2018-03" db="EMBL/GenBank/DDBJ databases">
        <title>Genomic Encyclopedia of Archaeal and Bacterial Type Strains, Phase II (KMG-II): from individual species to whole genera.</title>
        <authorList>
            <person name="Goeker M."/>
        </authorList>
    </citation>
    <scope>NUCLEOTIDE SEQUENCE [LARGE SCALE GENOMIC DNA]</scope>
    <source>
        <strain evidence="2 3">DSM 43146</strain>
    </source>
</reference>
<proteinExistence type="predicted"/>
<dbReference type="Proteomes" id="UP000239415">
    <property type="component" value="Unassembled WGS sequence"/>
</dbReference>
<gene>
    <name evidence="2" type="ORF">CLV67_104352</name>
</gene>